<keyword evidence="5" id="KW-1185">Reference proteome</keyword>
<sequence length="412" mass="47135">MSSQSAAGRRRSNNRQYSAEDQALNMISKEAEARLAAKRAARAEAREIRMKEIEKQQKKSEETQDKVYELTSDHAAAKVRQQLSGSRRGSTESTDSGPDIKDVDYKKKAIKLAEVRELEEKYKAAMMTSAQLDNEKQSLVYQVELLKDQLEEQDEGYTELQREFKDKCRECDFQKRDLKSMEHELDILKQQLAIKDRLIEESGFVIVSNESGEPVLEKQSEQSASSNGPLPTGAILVSPETRNLLEKAGGTTLDDKIKSFAAERESLHKEIKTLKDELEDHQFSAKKGENGSGVSQMNGPEMQLYEIQRMFQREQGEASKQIHDYKFKLQKAEQDIATLEGMVTRLEAQVKRYKSDAERAEGMEDELKQEKRKLQKELREASAQMEELQNQNKHLTTRLERIKQTRAALGIQ</sequence>
<evidence type="ECO:0000256" key="1">
    <source>
        <dbReference type="ARBA" id="ARBA00008275"/>
    </source>
</evidence>
<dbReference type="PANTHER" id="PTHR19212">
    <property type="entry name" value="LEUCINE RICH REPEAT IN FLII INTERACTING PROTEIN"/>
    <property type="match status" value="1"/>
</dbReference>
<proteinExistence type="inferred from homology"/>
<dbReference type="InterPro" id="IPR019139">
    <property type="entry name" value="LRRFIP1/2"/>
</dbReference>
<feature type="coiled-coil region" evidence="3">
    <location>
        <begin position="257"/>
        <end position="284"/>
    </location>
</feature>
<dbReference type="Proteomes" id="UP000694888">
    <property type="component" value="Unplaced"/>
</dbReference>
<dbReference type="GeneID" id="101862386"/>
<feature type="compositionally biased region" description="Basic and acidic residues" evidence="4">
    <location>
        <begin position="357"/>
        <end position="369"/>
    </location>
</feature>
<feature type="region of interest" description="Disordered" evidence="4">
    <location>
        <begin position="357"/>
        <end position="376"/>
    </location>
</feature>
<evidence type="ECO:0000313" key="6">
    <source>
        <dbReference type="RefSeq" id="XP_012938758.1"/>
    </source>
</evidence>
<keyword evidence="2 3" id="KW-0175">Coiled coil</keyword>
<evidence type="ECO:0000313" key="5">
    <source>
        <dbReference type="Proteomes" id="UP000694888"/>
    </source>
</evidence>
<dbReference type="RefSeq" id="XP_012938758.1">
    <property type="nucleotide sequence ID" value="XM_013083304.2"/>
</dbReference>
<protein>
    <submittedName>
        <fullName evidence="6">Leucine-rich repeat flightless-interacting protein 2 isoform X3</fullName>
    </submittedName>
</protein>
<dbReference type="Gene3D" id="1.20.5.4090">
    <property type="match status" value="1"/>
</dbReference>
<dbReference type="Gene3D" id="1.10.287.1490">
    <property type="match status" value="1"/>
</dbReference>
<accession>A0ABM1A182</accession>
<feature type="compositionally biased region" description="Polar residues" evidence="4">
    <location>
        <begin position="81"/>
        <end position="96"/>
    </location>
</feature>
<feature type="region of interest" description="Disordered" evidence="4">
    <location>
        <begin position="215"/>
        <end position="236"/>
    </location>
</feature>
<dbReference type="Pfam" id="PF09738">
    <property type="entry name" value="LRRFIP"/>
    <property type="match status" value="1"/>
</dbReference>
<name>A0ABM1A182_APLCA</name>
<comment type="similarity">
    <text evidence="1">Belongs to the LRRFIP family.</text>
</comment>
<reference evidence="6" key="1">
    <citation type="submission" date="2025-08" db="UniProtKB">
        <authorList>
            <consortium name="RefSeq"/>
        </authorList>
    </citation>
    <scope>IDENTIFICATION</scope>
</reference>
<feature type="region of interest" description="Disordered" evidence="4">
    <location>
        <begin position="1"/>
        <end position="23"/>
    </location>
</feature>
<evidence type="ECO:0000256" key="3">
    <source>
        <dbReference type="SAM" id="Coils"/>
    </source>
</evidence>
<feature type="compositionally biased region" description="Basic and acidic residues" evidence="4">
    <location>
        <begin position="51"/>
        <end position="76"/>
    </location>
</feature>
<feature type="coiled-coil region" evidence="3">
    <location>
        <begin position="115"/>
        <end position="198"/>
    </location>
</feature>
<dbReference type="PANTHER" id="PTHR19212:SF0">
    <property type="entry name" value="LD07988P"/>
    <property type="match status" value="1"/>
</dbReference>
<organism evidence="5 6">
    <name type="scientific">Aplysia californica</name>
    <name type="common">California sea hare</name>
    <dbReference type="NCBI Taxonomy" id="6500"/>
    <lineage>
        <taxon>Eukaryota</taxon>
        <taxon>Metazoa</taxon>
        <taxon>Spiralia</taxon>
        <taxon>Lophotrochozoa</taxon>
        <taxon>Mollusca</taxon>
        <taxon>Gastropoda</taxon>
        <taxon>Heterobranchia</taxon>
        <taxon>Euthyneura</taxon>
        <taxon>Tectipleura</taxon>
        <taxon>Aplysiida</taxon>
        <taxon>Aplysioidea</taxon>
        <taxon>Aplysiidae</taxon>
        <taxon>Aplysia</taxon>
    </lineage>
</organism>
<evidence type="ECO:0000256" key="2">
    <source>
        <dbReference type="ARBA" id="ARBA00023054"/>
    </source>
</evidence>
<feature type="region of interest" description="Disordered" evidence="4">
    <location>
        <begin position="51"/>
        <end position="103"/>
    </location>
</feature>
<evidence type="ECO:0000256" key="4">
    <source>
        <dbReference type="SAM" id="MobiDB-lite"/>
    </source>
</evidence>
<gene>
    <name evidence="6" type="primary">LOC101862386</name>
</gene>